<organism evidence="2">
    <name type="scientific">uncultured Rubrobacteraceae bacterium</name>
    <dbReference type="NCBI Taxonomy" id="349277"/>
    <lineage>
        <taxon>Bacteria</taxon>
        <taxon>Bacillati</taxon>
        <taxon>Actinomycetota</taxon>
        <taxon>Rubrobacteria</taxon>
        <taxon>Rubrobacterales</taxon>
        <taxon>Rubrobacteraceae</taxon>
        <taxon>environmental samples</taxon>
    </lineage>
</organism>
<evidence type="ECO:0000313" key="2">
    <source>
        <dbReference type="EMBL" id="CAA9532168.1"/>
    </source>
</evidence>
<keyword evidence="2" id="KW-0808">Transferase</keyword>
<evidence type="ECO:0000256" key="1">
    <source>
        <dbReference type="SAM" id="MobiDB-lite"/>
    </source>
</evidence>
<feature type="region of interest" description="Disordered" evidence="1">
    <location>
        <begin position="87"/>
        <end position="189"/>
    </location>
</feature>
<dbReference type="EC" id="2.7.8.5" evidence="2"/>
<protein>
    <submittedName>
        <fullName evidence="2">CDP-diacylglycerol--glycerol-3-phosphate 3-phosphatidyltransferase</fullName>
        <ecNumber evidence="2">2.7.8.5</ecNumber>
    </submittedName>
</protein>
<feature type="compositionally biased region" description="Basic and acidic residues" evidence="1">
    <location>
        <begin position="156"/>
        <end position="166"/>
    </location>
</feature>
<gene>
    <name evidence="2" type="ORF">AVDCRST_MAG05-4526</name>
</gene>
<accession>A0A6J4TU74</accession>
<feature type="non-terminal residue" evidence="2">
    <location>
        <position position="189"/>
    </location>
</feature>
<feature type="region of interest" description="Disordered" evidence="1">
    <location>
        <begin position="1"/>
        <end position="56"/>
    </location>
</feature>
<dbReference type="GO" id="GO:0008444">
    <property type="term" value="F:CDP-diacylglycerol-glycerol-3-phosphate 3-phosphatidyltransferase activity"/>
    <property type="evidence" value="ECO:0007669"/>
    <property type="project" value="UniProtKB-EC"/>
</dbReference>
<feature type="compositionally biased region" description="Low complexity" evidence="1">
    <location>
        <begin position="1"/>
        <end position="11"/>
    </location>
</feature>
<sequence length="189" mass="20876">DARQPADPGQARRGRARDGDALPALRMGALGGARDLRRRDLYGLPRRRARPALQRGDGLRQAYGLHRGQGPYCLPLLRARRRKLHGLVDGRDHGDPGVRRDGAAHGRPRGRGGHSRQQVGQGEDERPEHRRVYPASGSSQRRRLARGGLHFGLVGDVRRRDPDDPLRLVLPAGHPPHPRHHLEAGSAPL</sequence>
<dbReference type="AlphaFoldDB" id="A0A6J4TU74"/>
<dbReference type="EMBL" id="CADCVM010000490">
    <property type="protein sequence ID" value="CAA9532168.1"/>
    <property type="molecule type" value="Genomic_DNA"/>
</dbReference>
<name>A0A6J4TU74_9ACTN</name>
<feature type="non-terminal residue" evidence="2">
    <location>
        <position position="1"/>
    </location>
</feature>
<feature type="compositionally biased region" description="Basic and acidic residues" evidence="1">
    <location>
        <begin position="87"/>
        <end position="104"/>
    </location>
</feature>
<reference evidence="2" key="1">
    <citation type="submission" date="2020-02" db="EMBL/GenBank/DDBJ databases">
        <authorList>
            <person name="Meier V. D."/>
        </authorList>
    </citation>
    <scope>NUCLEOTIDE SEQUENCE</scope>
    <source>
        <strain evidence="2">AVDCRST_MAG05</strain>
    </source>
</reference>
<proteinExistence type="predicted"/>